<sequence length="80" mass="8900">MLNSRDPKKEQLAALRAEVVRMVAESGNPEGFDPDSWLQQWLSSPNPALGNRQPDSLLDSPDGFQDVLDVLRSMQSGAYR</sequence>
<name>A0AB39CJ44_9BURK</name>
<proteinExistence type="predicted"/>
<dbReference type="EMBL" id="CP158252">
    <property type="protein sequence ID" value="XDJ42092.1"/>
    <property type="molecule type" value="Genomic_DNA"/>
</dbReference>
<dbReference type="Pfam" id="PF09722">
    <property type="entry name" value="Xre_MbcA_ParS_C"/>
    <property type="match status" value="1"/>
</dbReference>
<dbReference type="AlphaFoldDB" id="A0AB39CJ44"/>
<feature type="domain" description="Antitoxin Xre/MbcA/ParS-like toxin-binding" evidence="2">
    <location>
        <begin position="34"/>
        <end position="77"/>
    </location>
</feature>
<evidence type="ECO:0000259" key="2">
    <source>
        <dbReference type="Pfam" id="PF09722"/>
    </source>
</evidence>
<feature type="region of interest" description="Disordered" evidence="1">
    <location>
        <begin position="41"/>
        <end position="62"/>
    </location>
</feature>
<organism evidence="3">
    <name type="scientific">Castellaniella ginsengisoli</name>
    <dbReference type="NCBI Taxonomy" id="546114"/>
    <lineage>
        <taxon>Bacteria</taxon>
        <taxon>Pseudomonadati</taxon>
        <taxon>Pseudomonadota</taxon>
        <taxon>Betaproteobacteria</taxon>
        <taxon>Burkholderiales</taxon>
        <taxon>Alcaligenaceae</taxon>
        <taxon>Castellaniella</taxon>
    </lineage>
</organism>
<gene>
    <name evidence="3" type="ORF">ABRY99_00490</name>
</gene>
<dbReference type="InterPro" id="IPR024467">
    <property type="entry name" value="Xre/MbcA/ParS-like_toxin-bd"/>
</dbReference>
<evidence type="ECO:0000256" key="1">
    <source>
        <dbReference type="SAM" id="MobiDB-lite"/>
    </source>
</evidence>
<evidence type="ECO:0000313" key="3">
    <source>
        <dbReference type="EMBL" id="XDJ42092.1"/>
    </source>
</evidence>
<accession>A0AB39CJ44</accession>
<protein>
    <submittedName>
        <fullName evidence="3">MbcA/ParS/Xre antitoxin family protein</fullName>
    </submittedName>
</protein>
<dbReference type="RefSeq" id="WP_368643487.1">
    <property type="nucleotide sequence ID" value="NZ_CP158252.1"/>
</dbReference>
<reference evidence="3" key="1">
    <citation type="submission" date="2024-05" db="EMBL/GenBank/DDBJ databases">
        <authorList>
            <person name="Luo Y.-C."/>
            <person name="Nicholds J."/>
            <person name="Mortimer T."/>
            <person name="Maboni G."/>
        </authorList>
    </citation>
    <scope>NUCLEOTIDE SEQUENCE</scope>
    <source>
        <strain evidence="3">153920</strain>
    </source>
</reference>